<reference evidence="2 3" key="1">
    <citation type="submission" date="2019-07" db="EMBL/GenBank/DDBJ databases">
        <authorList>
            <person name="Huq M.A."/>
        </authorList>
    </citation>
    <scope>NUCLEOTIDE SEQUENCE [LARGE SCALE GENOMIC DNA]</scope>
    <source>
        <strain evidence="2 3">MAH-19</strain>
    </source>
</reference>
<feature type="region of interest" description="Disordered" evidence="1">
    <location>
        <begin position="58"/>
        <end position="80"/>
    </location>
</feature>
<gene>
    <name evidence="2" type="ORF">FO440_08660</name>
</gene>
<dbReference type="RefSeq" id="WP_144247793.1">
    <property type="nucleotide sequence ID" value="NZ_VLPK01000001.1"/>
</dbReference>
<protein>
    <submittedName>
        <fullName evidence="2">Uncharacterized protein</fullName>
    </submittedName>
</protein>
<organism evidence="2 3">
    <name type="scientific">Mucilaginibacter corticis</name>
    <dbReference type="NCBI Taxonomy" id="2597670"/>
    <lineage>
        <taxon>Bacteria</taxon>
        <taxon>Pseudomonadati</taxon>
        <taxon>Bacteroidota</taxon>
        <taxon>Sphingobacteriia</taxon>
        <taxon>Sphingobacteriales</taxon>
        <taxon>Sphingobacteriaceae</taxon>
        <taxon>Mucilaginibacter</taxon>
    </lineage>
</organism>
<proteinExistence type="predicted"/>
<feature type="compositionally biased region" description="Basic residues" evidence="1">
    <location>
        <begin position="70"/>
        <end position="80"/>
    </location>
</feature>
<name>A0A556MWC0_9SPHI</name>
<accession>A0A556MWC0</accession>
<sequence length="80" mass="9382">MTIQVYTFNEEEEKALLDFLNNGHYKYKSAEEDALTDVEFITQYNKELEEAEAQMDAGDFLTHDQTKKHFADRRKRTSGS</sequence>
<comment type="caution">
    <text evidence="2">The sequence shown here is derived from an EMBL/GenBank/DDBJ whole genome shotgun (WGS) entry which is preliminary data.</text>
</comment>
<dbReference type="AlphaFoldDB" id="A0A556MWC0"/>
<dbReference type="OrthoDB" id="798308at2"/>
<keyword evidence="3" id="KW-1185">Reference proteome</keyword>
<evidence type="ECO:0000313" key="3">
    <source>
        <dbReference type="Proteomes" id="UP000318733"/>
    </source>
</evidence>
<evidence type="ECO:0000256" key="1">
    <source>
        <dbReference type="SAM" id="MobiDB-lite"/>
    </source>
</evidence>
<evidence type="ECO:0000313" key="2">
    <source>
        <dbReference type="EMBL" id="TSJ44230.1"/>
    </source>
</evidence>
<dbReference type="EMBL" id="VLPK01000001">
    <property type="protein sequence ID" value="TSJ44230.1"/>
    <property type="molecule type" value="Genomic_DNA"/>
</dbReference>
<dbReference type="Proteomes" id="UP000318733">
    <property type="component" value="Unassembled WGS sequence"/>
</dbReference>